<feature type="compositionally biased region" description="Basic and acidic residues" evidence="2">
    <location>
        <begin position="345"/>
        <end position="382"/>
    </location>
</feature>
<dbReference type="Pfam" id="PF00318">
    <property type="entry name" value="Ribosomal_S2"/>
    <property type="match status" value="1"/>
</dbReference>
<dbReference type="PRINTS" id="PR00395">
    <property type="entry name" value="RIBOSOMALS2"/>
</dbReference>
<dbReference type="HAMAP" id="MF_00291_B">
    <property type="entry name" value="Ribosomal_uS2_B"/>
    <property type="match status" value="1"/>
</dbReference>
<dbReference type="AlphaFoldDB" id="A0A6A6P699"/>
<dbReference type="InterPro" id="IPR023591">
    <property type="entry name" value="Ribosomal_uS2_flav_dom_sf"/>
</dbReference>
<sequence>MILRQLALRQGRRTLSAQSCRPWRRYLSSEVDRIEDSLQKSSQETHSIESMVNAHTKQSVPSIGNAIDATTEPGSMVEEWHLYQHMRNTIGRSGSDIMPHYKPHVLVNHPPGPAHISLELLLASQCHLGHSTSLWNPANSRYIFGVREGIHIISLEQTAAHLRRAAKIVREVCLRGGVVLFAGTRDGHERCVVKAAELAGGCHLFDRWTPGSITNGQQLLEHCRMKVVNEFDEEVPGFENQLQSMPVIKPDLVVCLNPLENFVLLRECGQNNIPTIGIIDTDADPSWVTYQIPANDDSLRSVQLVAGVLGRAGEEGQEARKKAAREGKITFRPPPHLEQPQAAAERPELEKGERVDPIEFMHGKRPQRADGAAKEEWGYGEA</sequence>
<dbReference type="CDD" id="cd01425">
    <property type="entry name" value="RPS2"/>
    <property type="match status" value="1"/>
</dbReference>
<dbReference type="OrthoDB" id="2320368at2759"/>
<name>A0A6A6P699_9PEZI</name>
<evidence type="ECO:0000256" key="1">
    <source>
        <dbReference type="ARBA" id="ARBA00006242"/>
    </source>
</evidence>
<dbReference type="Proteomes" id="UP000799766">
    <property type="component" value="Unassembled WGS sequence"/>
</dbReference>
<dbReference type="PANTHER" id="PTHR12534:SF0">
    <property type="entry name" value="SMALL RIBOSOMAL SUBUNIT PROTEIN US2M"/>
    <property type="match status" value="1"/>
</dbReference>
<comment type="similarity">
    <text evidence="1">Belongs to the universal ribosomal protein uS2 family.</text>
</comment>
<organism evidence="3 4">
    <name type="scientific">Lineolata rhizophorae</name>
    <dbReference type="NCBI Taxonomy" id="578093"/>
    <lineage>
        <taxon>Eukaryota</taxon>
        <taxon>Fungi</taxon>
        <taxon>Dikarya</taxon>
        <taxon>Ascomycota</taxon>
        <taxon>Pezizomycotina</taxon>
        <taxon>Dothideomycetes</taxon>
        <taxon>Dothideomycetes incertae sedis</taxon>
        <taxon>Lineolatales</taxon>
        <taxon>Lineolataceae</taxon>
        <taxon>Lineolata</taxon>
    </lineage>
</organism>
<dbReference type="InterPro" id="IPR005706">
    <property type="entry name" value="Ribosomal_uS2_bac/mit/plastid"/>
</dbReference>
<keyword evidence="3" id="KW-0687">Ribonucleoprotein</keyword>
<keyword evidence="3" id="KW-0689">Ribosomal protein</keyword>
<dbReference type="EMBL" id="MU001675">
    <property type="protein sequence ID" value="KAF2459399.1"/>
    <property type="molecule type" value="Genomic_DNA"/>
</dbReference>
<feature type="compositionally biased region" description="Basic and acidic residues" evidence="2">
    <location>
        <begin position="313"/>
        <end position="329"/>
    </location>
</feature>
<evidence type="ECO:0000256" key="2">
    <source>
        <dbReference type="SAM" id="MobiDB-lite"/>
    </source>
</evidence>
<dbReference type="Gene3D" id="3.40.50.10490">
    <property type="entry name" value="Glucose-6-phosphate isomerase like protein, domain 1"/>
    <property type="match status" value="1"/>
</dbReference>
<dbReference type="GO" id="GO:0006412">
    <property type="term" value="P:translation"/>
    <property type="evidence" value="ECO:0007669"/>
    <property type="project" value="InterPro"/>
</dbReference>
<evidence type="ECO:0000313" key="4">
    <source>
        <dbReference type="Proteomes" id="UP000799766"/>
    </source>
</evidence>
<gene>
    <name evidence="3" type="ORF">BDY21DRAFT_338145</name>
</gene>
<reference evidence="3" key="1">
    <citation type="journal article" date="2020" name="Stud. Mycol.">
        <title>101 Dothideomycetes genomes: a test case for predicting lifestyles and emergence of pathogens.</title>
        <authorList>
            <person name="Haridas S."/>
            <person name="Albert R."/>
            <person name="Binder M."/>
            <person name="Bloem J."/>
            <person name="Labutti K."/>
            <person name="Salamov A."/>
            <person name="Andreopoulos B."/>
            <person name="Baker S."/>
            <person name="Barry K."/>
            <person name="Bills G."/>
            <person name="Bluhm B."/>
            <person name="Cannon C."/>
            <person name="Castanera R."/>
            <person name="Culley D."/>
            <person name="Daum C."/>
            <person name="Ezra D."/>
            <person name="Gonzalez J."/>
            <person name="Henrissat B."/>
            <person name="Kuo A."/>
            <person name="Liang C."/>
            <person name="Lipzen A."/>
            <person name="Lutzoni F."/>
            <person name="Magnuson J."/>
            <person name="Mondo S."/>
            <person name="Nolan M."/>
            <person name="Ohm R."/>
            <person name="Pangilinan J."/>
            <person name="Park H.-J."/>
            <person name="Ramirez L."/>
            <person name="Alfaro M."/>
            <person name="Sun H."/>
            <person name="Tritt A."/>
            <person name="Yoshinaga Y."/>
            <person name="Zwiers L.-H."/>
            <person name="Turgeon B."/>
            <person name="Goodwin S."/>
            <person name="Spatafora J."/>
            <person name="Crous P."/>
            <person name="Grigoriev I."/>
        </authorList>
    </citation>
    <scope>NUCLEOTIDE SEQUENCE</scope>
    <source>
        <strain evidence="3">ATCC 16933</strain>
    </source>
</reference>
<accession>A0A6A6P699</accession>
<dbReference type="GO" id="GO:0003735">
    <property type="term" value="F:structural constituent of ribosome"/>
    <property type="evidence" value="ECO:0007669"/>
    <property type="project" value="InterPro"/>
</dbReference>
<feature type="region of interest" description="Disordered" evidence="2">
    <location>
        <begin position="313"/>
        <end position="382"/>
    </location>
</feature>
<dbReference type="PANTHER" id="PTHR12534">
    <property type="entry name" value="30S RIBOSOMAL PROTEIN S2 PROKARYOTIC AND ORGANELLAR"/>
    <property type="match status" value="1"/>
</dbReference>
<protein>
    <submittedName>
        <fullName evidence="3">Ribosomal protein S2, flavodoxin-like domain-containing protein</fullName>
    </submittedName>
</protein>
<evidence type="ECO:0000313" key="3">
    <source>
        <dbReference type="EMBL" id="KAF2459399.1"/>
    </source>
</evidence>
<dbReference type="SUPFAM" id="SSF52313">
    <property type="entry name" value="Ribosomal protein S2"/>
    <property type="match status" value="1"/>
</dbReference>
<dbReference type="GO" id="GO:0005763">
    <property type="term" value="C:mitochondrial small ribosomal subunit"/>
    <property type="evidence" value="ECO:0007669"/>
    <property type="project" value="TreeGrafter"/>
</dbReference>
<dbReference type="InterPro" id="IPR001865">
    <property type="entry name" value="Ribosomal_uS2"/>
</dbReference>
<keyword evidence="4" id="KW-1185">Reference proteome</keyword>
<dbReference type="NCBIfam" id="TIGR01011">
    <property type="entry name" value="rpsB_bact"/>
    <property type="match status" value="1"/>
</dbReference>
<proteinExistence type="inferred from homology"/>